<feature type="transmembrane region" description="Helical" evidence="3">
    <location>
        <begin position="170"/>
        <end position="190"/>
    </location>
</feature>
<keyword evidence="2" id="KW-0143">Chaperone</keyword>
<comment type="similarity">
    <text evidence="1">Belongs to the prefoldin subunit alpha family.</text>
</comment>
<dbReference type="PANTHER" id="PTHR12409">
    <property type="entry name" value="PREFOLDIN SUBUNIT 3"/>
    <property type="match status" value="1"/>
</dbReference>
<dbReference type="AlphaFoldDB" id="A0AAF0PXC2"/>
<dbReference type="GO" id="GO:0006457">
    <property type="term" value="P:protein folding"/>
    <property type="evidence" value="ECO:0007669"/>
    <property type="project" value="InterPro"/>
</dbReference>
<dbReference type="CDD" id="cd23156">
    <property type="entry name" value="Prefoldin_3"/>
    <property type="match status" value="1"/>
</dbReference>
<dbReference type="GO" id="GO:0005737">
    <property type="term" value="C:cytoplasm"/>
    <property type="evidence" value="ECO:0007669"/>
    <property type="project" value="TreeGrafter"/>
</dbReference>
<evidence type="ECO:0000256" key="2">
    <source>
        <dbReference type="ARBA" id="ARBA00023186"/>
    </source>
</evidence>
<dbReference type="SUPFAM" id="SSF46579">
    <property type="entry name" value="Prefoldin"/>
    <property type="match status" value="1"/>
</dbReference>
<dbReference type="Gene3D" id="1.10.287.370">
    <property type="match status" value="1"/>
</dbReference>
<evidence type="ECO:0008006" key="6">
    <source>
        <dbReference type="Google" id="ProtNLM"/>
    </source>
</evidence>
<keyword evidence="3" id="KW-0472">Membrane</keyword>
<gene>
    <name evidence="4" type="ORF">MTR67_003049</name>
</gene>
<evidence type="ECO:0000313" key="4">
    <source>
        <dbReference type="EMBL" id="WMV09664.1"/>
    </source>
</evidence>
<name>A0AAF0PXC2_SOLVR</name>
<dbReference type="InterPro" id="IPR016655">
    <property type="entry name" value="PFD3"/>
</dbReference>
<keyword evidence="5" id="KW-1185">Reference proteome</keyword>
<dbReference type="GO" id="GO:0015631">
    <property type="term" value="F:tubulin binding"/>
    <property type="evidence" value="ECO:0007669"/>
    <property type="project" value="TreeGrafter"/>
</dbReference>
<dbReference type="GO" id="GO:0016272">
    <property type="term" value="C:prefoldin complex"/>
    <property type="evidence" value="ECO:0007669"/>
    <property type="project" value="InterPro"/>
</dbReference>
<dbReference type="Pfam" id="PF02996">
    <property type="entry name" value="Prefoldin"/>
    <property type="match status" value="1"/>
</dbReference>
<accession>A0AAF0PXC2</accession>
<organism evidence="4 5">
    <name type="scientific">Solanum verrucosum</name>
    <dbReference type="NCBI Taxonomy" id="315347"/>
    <lineage>
        <taxon>Eukaryota</taxon>
        <taxon>Viridiplantae</taxon>
        <taxon>Streptophyta</taxon>
        <taxon>Embryophyta</taxon>
        <taxon>Tracheophyta</taxon>
        <taxon>Spermatophyta</taxon>
        <taxon>Magnoliopsida</taxon>
        <taxon>eudicotyledons</taxon>
        <taxon>Gunneridae</taxon>
        <taxon>Pentapetalae</taxon>
        <taxon>asterids</taxon>
        <taxon>lamiids</taxon>
        <taxon>Solanales</taxon>
        <taxon>Solanaceae</taxon>
        <taxon>Solanoideae</taxon>
        <taxon>Solaneae</taxon>
        <taxon>Solanum</taxon>
    </lineage>
</organism>
<dbReference type="GO" id="GO:0009409">
    <property type="term" value="P:response to cold"/>
    <property type="evidence" value="ECO:0007669"/>
    <property type="project" value="UniProtKB-ARBA"/>
</dbReference>
<evidence type="ECO:0000256" key="3">
    <source>
        <dbReference type="SAM" id="Phobius"/>
    </source>
</evidence>
<dbReference type="SUPFAM" id="SSF56219">
    <property type="entry name" value="DNase I-like"/>
    <property type="match status" value="1"/>
</dbReference>
<keyword evidence="3" id="KW-1133">Transmembrane helix</keyword>
<keyword evidence="3" id="KW-0812">Transmembrane</keyword>
<proteinExistence type="inferred from homology"/>
<protein>
    <recommendedName>
        <fullName evidence="6">Prefoldin subunit 3</fullName>
    </recommendedName>
</protein>
<dbReference type="InterPro" id="IPR004127">
    <property type="entry name" value="Prefoldin_subunit_alpha"/>
</dbReference>
<dbReference type="GO" id="GO:0007021">
    <property type="term" value="P:tubulin complex assembly"/>
    <property type="evidence" value="ECO:0007669"/>
    <property type="project" value="TreeGrafter"/>
</dbReference>
<dbReference type="InterPro" id="IPR036691">
    <property type="entry name" value="Endo/exonu/phosph_ase_sf"/>
</dbReference>
<dbReference type="PANTHER" id="PTHR12409:SF0">
    <property type="entry name" value="PREFOLDIN SUBUNIT 3"/>
    <property type="match status" value="1"/>
</dbReference>
<sequence>MGERRGCNRMTNVMTDFAQWIEDMEHHDPHMIGGRYTWFRGPNHPGAARLDRFFFSMEWEETFNNIRQKKSPKALIADFEVSEGIYSRARIEESDSVCLWLGANVMLEYSCEEATTLLKKNLENAKASLEVLVADLQFLRDQVTITQVHSALTLMSDYNLGSVSLAINCLYILVVGFHLLQTCVAYAMLCKKMILLYVQKKKLICKYL</sequence>
<evidence type="ECO:0000256" key="1">
    <source>
        <dbReference type="ARBA" id="ARBA00010048"/>
    </source>
</evidence>
<dbReference type="Proteomes" id="UP001234989">
    <property type="component" value="Chromosome 1"/>
</dbReference>
<reference evidence="4" key="1">
    <citation type="submission" date="2023-08" db="EMBL/GenBank/DDBJ databases">
        <title>A de novo genome assembly of Solanum verrucosum Schlechtendal, a Mexican diploid species geographically isolated from the other diploid A-genome species in potato relatives.</title>
        <authorList>
            <person name="Hosaka K."/>
        </authorList>
    </citation>
    <scope>NUCLEOTIDE SEQUENCE</scope>
    <source>
        <tissue evidence="4">Young leaves</tissue>
    </source>
</reference>
<evidence type="ECO:0000313" key="5">
    <source>
        <dbReference type="Proteomes" id="UP001234989"/>
    </source>
</evidence>
<dbReference type="GO" id="GO:0007017">
    <property type="term" value="P:microtubule-based process"/>
    <property type="evidence" value="ECO:0007669"/>
    <property type="project" value="TreeGrafter"/>
</dbReference>
<dbReference type="InterPro" id="IPR009053">
    <property type="entry name" value="Prefoldin"/>
</dbReference>
<dbReference type="EMBL" id="CP133612">
    <property type="protein sequence ID" value="WMV09664.1"/>
    <property type="molecule type" value="Genomic_DNA"/>
</dbReference>